<protein>
    <submittedName>
        <fullName evidence="5">Recombinase family protein</fullName>
    </submittedName>
</protein>
<evidence type="ECO:0000313" key="6">
    <source>
        <dbReference type="Proteomes" id="UP001589609"/>
    </source>
</evidence>
<comment type="caution">
    <text evidence="5">The sequence shown here is derived from an EMBL/GenBank/DDBJ whole genome shotgun (WGS) entry which is preliminary data.</text>
</comment>
<dbReference type="SMART" id="SM00857">
    <property type="entry name" value="Resolvase"/>
    <property type="match status" value="1"/>
</dbReference>
<accession>A0ABV5WES4</accession>
<evidence type="ECO:0000256" key="3">
    <source>
        <dbReference type="ARBA" id="ARBA00023172"/>
    </source>
</evidence>
<reference evidence="5 6" key="1">
    <citation type="submission" date="2024-09" db="EMBL/GenBank/DDBJ databases">
        <authorList>
            <person name="Sun Q."/>
            <person name="Mori K."/>
        </authorList>
    </citation>
    <scope>NUCLEOTIDE SEQUENCE [LARGE SCALE GENOMIC DNA]</scope>
    <source>
        <strain evidence="5 6">JCM 11201</strain>
    </source>
</reference>
<dbReference type="InterPro" id="IPR036162">
    <property type="entry name" value="Resolvase-like_N_sf"/>
</dbReference>
<keyword evidence="6" id="KW-1185">Reference proteome</keyword>
<dbReference type="RefSeq" id="WP_379949419.1">
    <property type="nucleotide sequence ID" value="NZ_JBHMAF010000060.1"/>
</dbReference>
<dbReference type="InterPro" id="IPR006118">
    <property type="entry name" value="Recombinase_CS"/>
</dbReference>
<keyword evidence="2" id="KW-0238">DNA-binding</keyword>
<keyword evidence="3" id="KW-0233">DNA recombination</keyword>
<sequence length="239" mass="28086">MALDVKNKIGVVGFSSHVNGKLVFRVNGNYEKNDIIQRFWDKNVSLSPEENLHESIDIIVDTVQVNNELGYQYMKKSIEQGDTLVIKSLDRLGRNQKEVRKEWEWYKDNKINIRVLDMPVLNREYKDENEIDKSINDLIRNLVFEIISWTDEETRRRIKSSQREGIEAAKRLGEHLGRPKIELATLSKEQLSILIEQYTIWKNGDITGVAFADNLKLKKNSFYKIIKEYEETYCTKKEN</sequence>
<evidence type="ECO:0000256" key="1">
    <source>
        <dbReference type="ARBA" id="ARBA00022908"/>
    </source>
</evidence>
<keyword evidence="1" id="KW-0229">DNA integration</keyword>
<feature type="domain" description="Resolvase/invertase-type recombinase catalytic" evidence="4">
    <location>
        <begin position="8"/>
        <end position="175"/>
    </location>
</feature>
<evidence type="ECO:0000256" key="2">
    <source>
        <dbReference type="ARBA" id="ARBA00023125"/>
    </source>
</evidence>
<dbReference type="EMBL" id="JBHMAF010000060">
    <property type="protein sequence ID" value="MFB9759124.1"/>
    <property type="molecule type" value="Genomic_DNA"/>
</dbReference>
<evidence type="ECO:0000259" key="4">
    <source>
        <dbReference type="SMART" id="SM00857"/>
    </source>
</evidence>
<name>A0ABV5WES4_9BACI</name>
<dbReference type="SUPFAM" id="SSF53041">
    <property type="entry name" value="Resolvase-like"/>
    <property type="match status" value="1"/>
</dbReference>
<dbReference type="Gene3D" id="3.40.50.1390">
    <property type="entry name" value="Resolvase, N-terminal catalytic domain"/>
    <property type="match status" value="1"/>
</dbReference>
<dbReference type="InterPro" id="IPR006119">
    <property type="entry name" value="Resolv_N"/>
</dbReference>
<proteinExistence type="predicted"/>
<dbReference type="PROSITE" id="PS00398">
    <property type="entry name" value="RECOMBINASES_2"/>
    <property type="match status" value="1"/>
</dbReference>
<organism evidence="5 6">
    <name type="scientific">Ectobacillus funiculus</name>
    <dbReference type="NCBI Taxonomy" id="137993"/>
    <lineage>
        <taxon>Bacteria</taxon>
        <taxon>Bacillati</taxon>
        <taxon>Bacillota</taxon>
        <taxon>Bacilli</taxon>
        <taxon>Bacillales</taxon>
        <taxon>Bacillaceae</taxon>
        <taxon>Ectobacillus</taxon>
    </lineage>
</organism>
<evidence type="ECO:0000313" key="5">
    <source>
        <dbReference type="EMBL" id="MFB9759124.1"/>
    </source>
</evidence>
<dbReference type="Proteomes" id="UP001589609">
    <property type="component" value="Unassembled WGS sequence"/>
</dbReference>
<gene>
    <name evidence="5" type="ORF">ACFFMS_11755</name>
</gene>
<dbReference type="Pfam" id="PF00239">
    <property type="entry name" value="Resolvase"/>
    <property type="match status" value="1"/>
</dbReference>